<name>Q6J7X5_9CAUD</name>
<keyword evidence="2" id="KW-0812">Transmembrane</keyword>
<protein>
    <submittedName>
        <fullName evidence="3">Pas56</fullName>
    </submittedName>
</protein>
<dbReference type="EMBL" id="AY576796">
    <property type="protein sequence ID" value="AAT36804.1"/>
    <property type="molecule type" value="Genomic_DNA"/>
</dbReference>
<evidence type="ECO:0000313" key="3">
    <source>
        <dbReference type="EMBL" id="AAT36804.1"/>
    </source>
</evidence>
<sequence>MGASEKKDATFHPGVAPVYGHTPLDWMARYGAAPPPVPDDPDPAVDREHYASPGVPPWDSQVHQDLGIQHGWPTPGEKRRGLPAWAWVSIVLGGLFILCSGAVALGLTSESGPVPAHTIPAGPAVTTTGVCEKKVVGDYGLVATVTATNTTERAQTGAVWVQWPVTGEAALKFSRTVTLEPGQSVEFPVNQAVPAERWFRVGACSYGWAPA</sequence>
<keyword evidence="2" id="KW-0472">Membrane</keyword>
<keyword evidence="2" id="KW-1133">Transmembrane helix</keyword>
<feature type="region of interest" description="Disordered" evidence="1">
    <location>
        <begin position="30"/>
        <end position="52"/>
    </location>
</feature>
<dbReference type="GeneID" id="2846199"/>
<evidence type="ECO:0000313" key="4">
    <source>
        <dbReference type="Proteomes" id="UP000001245"/>
    </source>
</evidence>
<dbReference type="Proteomes" id="UP000001245">
    <property type="component" value="Segment"/>
</dbReference>
<feature type="transmembrane region" description="Helical" evidence="2">
    <location>
        <begin position="84"/>
        <end position="107"/>
    </location>
</feature>
<gene>
    <name evidence="3" type="primary">pas56</name>
</gene>
<accession>Q6J7X5</accession>
<organism evidence="3 4">
    <name type="scientific">Actinoplanes phage phiAsp2</name>
    <dbReference type="NCBI Taxonomy" id="279303"/>
    <lineage>
        <taxon>Viruses</taxon>
        <taxon>Duplodnaviria</taxon>
        <taxon>Heunggongvirae</taxon>
        <taxon>Uroviricota</taxon>
        <taxon>Caudoviricetes</taxon>
        <taxon>Aspduovirus</taxon>
        <taxon>Aspduovirus Asp2</taxon>
    </lineage>
</organism>
<dbReference type="KEGG" id="vg:2846199"/>
<keyword evidence="4" id="KW-1185">Reference proteome</keyword>
<evidence type="ECO:0000256" key="2">
    <source>
        <dbReference type="SAM" id="Phobius"/>
    </source>
</evidence>
<proteinExistence type="predicted"/>
<evidence type="ECO:0000256" key="1">
    <source>
        <dbReference type="SAM" id="MobiDB-lite"/>
    </source>
</evidence>
<reference evidence="3 4" key="1">
    <citation type="journal article" date="2004" name="Virus Genes">
        <title>The genome of phiAsp2, an actinoplanes infecting phage.</title>
        <authorList>
            <person name="Jarling M."/>
            <person name="Bartkowiak K."/>
            <person name="Pape H."/>
            <person name="Meinhardt F."/>
        </authorList>
    </citation>
    <scope>NUCLEOTIDE SEQUENCE</scope>
</reference>
<dbReference type="RefSeq" id="YP_024842.1">
    <property type="nucleotide sequence ID" value="NC_005885.1"/>
</dbReference>